<protein>
    <submittedName>
        <fullName evidence="11">Sulfate transport system permease protein CysW</fullName>
    </submittedName>
</protein>
<dbReference type="CDD" id="cd06261">
    <property type="entry name" value="TM_PBP2"/>
    <property type="match status" value="1"/>
</dbReference>
<keyword evidence="3" id="KW-0813">Transport</keyword>
<dbReference type="PANTHER" id="PTHR30406">
    <property type="entry name" value="SULFATE TRANSPORT SYSTEM PERMEASE PROTEIN"/>
    <property type="match status" value="1"/>
</dbReference>
<evidence type="ECO:0000256" key="8">
    <source>
        <dbReference type="ARBA" id="ARBA00025323"/>
    </source>
</evidence>
<dbReference type="PANTHER" id="PTHR30406:SF1">
    <property type="entry name" value="SULFATE TRANSPORT SYSTEM PERMEASE PROTEIN CYSW"/>
    <property type="match status" value="1"/>
</dbReference>
<reference evidence="11" key="1">
    <citation type="journal article" date="2018" name="Environ. Microbiol.">
        <title>Sporulation capability and amylosome conservation among diverse human colonic and rumen isolates of the keystone starch-degrader Ruminococcus bromii.</title>
        <authorList>
            <person name="Mukhopadhya I."/>
            <person name="Morais S."/>
            <person name="Laverde-Gomez J."/>
            <person name="Sheridan P.O."/>
            <person name="Walker A.W."/>
            <person name="Kelly W."/>
            <person name="Klieve A.V."/>
            <person name="Ouwerkerk D."/>
            <person name="Duncan S.H."/>
            <person name="Louis P."/>
            <person name="Koropatkin N."/>
            <person name="Cockburn D."/>
            <person name="Kibler R."/>
            <person name="Cooper P.J."/>
            <person name="Sandoval C."/>
            <person name="Crost E."/>
            <person name="Juge N."/>
            <person name="Bayer E.A."/>
            <person name="Flint H.J."/>
        </authorList>
    </citation>
    <scope>NUCLEOTIDE SEQUENCE [LARGE SCALE GENOMIC DNA]</scope>
    <source>
        <strain evidence="11">ATCC 27255</strain>
    </source>
</reference>
<feature type="domain" description="ABC transmembrane type-1" evidence="10">
    <location>
        <begin position="59"/>
        <end position="262"/>
    </location>
</feature>
<dbReference type="NCBIfam" id="TIGR00969">
    <property type="entry name" value="3a0106s02"/>
    <property type="match status" value="1"/>
</dbReference>
<feature type="transmembrane region" description="Helical" evidence="9">
    <location>
        <begin position="241"/>
        <end position="261"/>
    </location>
</feature>
<accession>A0A2N0UL67</accession>
<dbReference type="PROSITE" id="PS50928">
    <property type="entry name" value="ABC_TM1"/>
    <property type="match status" value="1"/>
</dbReference>
<feature type="transmembrane region" description="Helical" evidence="9">
    <location>
        <begin position="12"/>
        <end position="35"/>
    </location>
</feature>
<evidence type="ECO:0000256" key="3">
    <source>
        <dbReference type="ARBA" id="ARBA00022448"/>
    </source>
</evidence>
<dbReference type="NCBIfam" id="TIGR02140">
    <property type="entry name" value="permease_CysW"/>
    <property type="match status" value="1"/>
</dbReference>
<dbReference type="Pfam" id="PF00528">
    <property type="entry name" value="BPD_transp_1"/>
    <property type="match status" value="1"/>
</dbReference>
<evidence type="ECO:0000313" key="11">
    <source>
        <dbReference type="EMBL" id="PKD27726.1"/>
    </source>
</evidence>
<keyword evidence="5 9" id="KW-1133">Transmembrane helix</keyword>
<dbReference type="Proteomes" id="UP000233425">
    <property type="component" value="Unassembled WGS sequence"/>
</dbReference>
<feature type="transmembrane region" description="Helical" evidence="9">
    <location>
        <begin position="131"/>
        <end position="154"/>
    </location>
</feature>
<evidence type="ECO:0000256" key="1">
    <source>
        <dbReference type="ARBA" id="ARBA00004141"/>
    </source>
</evidence>
<keyword evidence="12" id="KW-1185">Reference proteome</keyword>
<evidence type="ECO:0000313" key="12">
    <source>
        <dbReference type="Proteomes" id="UP000233425"/>
    </source>
</evidence>
<dbReference type="InterPro" id="IPR005667">
    <property type="entry name" value="Sulph_transpt2"/>
</dbReference>
<dbReference type="GO" id="GO:0005886">
    <property type="term" value="C:plasma membrane"/>
    <property type="evidence" value="ECO:0007669"/>
    <property type="project" value="InterPro"/>
</dbReference>
<feature type="transmembrane region" description="Helical" evidence="9">
    <location>
        <begin position="55"/>
        <end position="82"/>
    </location>
</feature>
<sequence>MYEETKRSKVVKYILIGIALLFVFVMLVLPLVTVICEAFKSGAEVFWQAVSDDYTVKAIVLTVEATVFAVLFNTVFGIFAAWSITKFRFKGKKLLTTLIDLPVTVSPIIAGLIFVLTFGRQSPIYPLLSELGIKVTFAVPGIILATVFVTFPFISRELIPVLESEGTDEEEAAALMGAKGTTIFRKITFPHIKWAFLYGVVLCAARAMGEFGAVSVISGHLRGKTNTLPLHVEILFNEFKYVPAFAVSSILVLMAIAILIIRSVVEYKGKKDA</sequence>
<dbReference type="GO" id="GO:0015419">
    <property type="term" value="F:ABC-type sulfate transporter activity"/>
    <property type="evidence" value="ECO:0007669"/>
    <property type="project" value="InterPro"/>
</dbReference>
<evidence type="ECO:0000259" key="10">
    <source>
        <dbReference type="PROSITE" id="PS50928"/>
    </source>
</evidence>
<comment type="function">
    <text evidence="8">Part of the ABC transporter complex CysAWTP (TC 3.A.1.6.1) involved in sulfate/thiosulfate import. Probably responsible for the translocation of the substrate across the membrane.</text>
</comment>
<dbReference type="EMBL" id="NNSR01000069">
    <property type="protein sequence ID" value="PKD27726.1"/>
    <property type="molecule type" value="Genomic_DNA"/>
</dbReference>
<feature type="transmembrane region" description="Helical" evidence="9">
    <location>
        <begin position="94"/>
        <end position="119"/>
    </location>
</feature>
<evidence type="ECO:0000256" key="4">
    <source>
        <dbReference type="ARBA" id="ARBA00022692"/>
    </source>
</evidence>
<feature type="transmembrane region" description="Helical" evidence="9">
    <location>
        <begin position="195"/>
        <end position="221"/>
    </location>
</feature>
<dbReference type="AlphaFoldDB" id="A0A2N0UL67"/>
<evidence type="ECO:0000256" key="6">
    <source>
        <dbReference type="ARBA" id="ARBA00023032"/>
    </source>
</evidence>
<evidence type="ECO:0000256" key="7">
    <source>
        <dbReference type="ARBA" id="ARBA00023136"/>
    </source>
</evidence>
<evidence type="ECO:0000256" key="5">
    <source>
        <dbReference type="ARBA" id="ARBA00022989"/>
    </source>
</evidence>
<name>A0A2N0UL67_9FIRM</name>
<keyword evidence="6" id="KW-0764">Sulfate transport</keyword>
<evidence type="ECO:0000256" key="2">
    <source>
        <dbReference type="ARBA" id="ARBA00011779"/>
    </source>
</evidence>
<dbReference type="InterPro" id="IPR011866">
    <property type="entry name" value="CysW_permease"/>
</dbReference>
<dbReference type="InterPro" id="IPR000515">
    <property type="entry name" value="MetI-like"/>
</dbReference>
<comment type="subcellular location">
    <subcellularLocation>
        <location evidence="1">Membrane</location>
        <topology evidence="1">Multi-pass membrane protein</topology>
    </subcellularLocation>
</comment>
<comment type="subunit">
    <text evidence="2">The complex is composed of two ATP-binding proteins (CysA), two transmembrane proteins (CysT and CysW) and a solute-binding protein (CysP).</text>
</comment>
<dbReference type="RefSeq" id="WP_101029441.1">
    <property type="nucleotide sequence ID" value="NZ_CABMMZ010000069.1"/>
</dbReference>
<comment type="caution">
    <text evidence="11">The sequence shown here is derived from an EMBL/GenBank/DDBJ whole genome shotgun (WGS) entry which is preliminary data.</text>
</comment>
<dbReference type="SUPFAM" id="SSF161098">
    <property type="entry name" value="MetI-like"/>
    <property type="match status" value="1"/>
</dbReference>
<proteinExistence type="predicted"/>
<dbReference type="InterPro" id="IPR035906">
    <property type="entry name" value="MetI-like_sf"/>
</dbReference>
<dbReference type="Gene3D" id="1.10.3720.10">
    <property type="entry name" value="MetI-like"/>
    <property type="match status" value="1"/>
</dbReference>
<keyword evidence="7 9" id="KW-0472">Membrane</keyword>
<evidence type="ECO:0000256" key="9">
    <source>
        <dbReference type="SAM" id="Phobius"/>
    </source>
</evidence>
<organism evidence="11 12">
    <name type="scientific">Ruminococcus bromii</name>
    <dbReference type="NCBI Taxonomy" id="40518"/>
    <lineage>
        <taxon>Bacteria</taxon>
        <taxon>Bacillati</taxon>
        <taxon>Bacillota</taxon>
        <taxon>Clostridia</taxon>
        <taxon>Eubacteriales</taxon>
        <taxon>Oscillospiraceae</taxon>
        <taxon>Ruminococcus</taxon>
    </lineage>
</organism>
<gene>
    <name evidence="11" type="primary">cysW</name>
    <name evidence="11" type="ORF">RBATCC27255_01490</name>
</gene>
<keyword evidence="4 9" id="KW-0812">Transmembrane</keyword>